<dbReference type="EMBL" id="CP097507">
    <property type="protein sequence ID" value="URE01642.1"/>
    <property type="molecule type" value="Genomic_DNA"/>
</dbReference>
<sequence length="88" mass="9772">MNFAMQPNMLDRTIIDQECRSQASIFCAVLQSSVDLLIVLNEENLSISTHNNTHTECTGAFLECLCACQNSSGAMHPKQTMDSVQFED</sequence>
<dbReference type="AlphaFoldDB" id="A0A9E7K2W9"/>
<accession>A0A9E7K2W9</accession>
<dbReference type="Proteomes" id="UP001055439">
    <property type="component" value="Chromosome 5"/>
</dbReference>
<gene>
    <name evidence="1" type="ORF">MUK42_03008</name>
</gene>
<protein>
    <submittedName>
        <fullName evidence="1">Uncharacterized protein</fullName>
    </submittedName>
</protein>
<proteinExistence type="predicted"/>
<keyword evidence="2" id="KW-1185">Reference proteome</keyword>
<name>A0A9E7K2W9_9LILI</name>
<evidence type="ECO:0000313" key="2">
    <source>
        <dbReference type="Proteomes" id="UP001055439"/>
    </source>
</evidence>
<evidence type="ECO:0000313" key="1">
    <source>
        <dbReference type="EMBL" id="URE01642.1"/>
    </source>
</evidence>
<organism evidence="1 2">
    <name type="scientific">Musa troglodytarum</name>
    <name type="common">fe'i banana</name>
    <dbReference type="NCBI Taxonomy" id="320322"/>
    <lineage>
        <taxon>Eukaryota</taxon>
        <taxon>Viridiplantae</taxon>
        <taxon>Streptophyta</taxon>
        <taxon>Embryophyta</taxon>
        <taxon>Tracheophyta</taxon>
        <taxon>Spermatophyta</taxon>
        <taxon>Magnoliopsida</taxon>
        <taxon>Liliopsida</taxon>
        <taxon>Zingiberales</taxon>
        <taxon>Musaceae</taxon>
        <taxon>Musa</taxon>
    </lineage>
</organism>
<dbReference type="OrthoDB" id="2143914at2759"/>
<reference evidence="1" key="1">
    <citation type="submission" date="2022-05" db="EMBL/GenBank/DDBJ databases">
        <title>The Musa troglodytarum L. genome provides insights into the mechanism of non-climacteric behaviour and enrichment of carotenoids.</title>
        <authorList>
            <person name="Wang J."/>
        </authorList>
    </citation>
    <scope>NUCLEOTIDE SEQUENCE</scope>
    <source>
        <tissue evidence="1">Leaf</tissue>
    </source>
</reference>